<organism evidence="2 3">
    <name type="scientific">Austropuccinia psidii MF-1</name>
    <dbReference type="NCBI Taxonomy" id="1389203"/>
    <lineage>
        <taxon>Eukaryota</taxon>
        <taxon>Fungi</taxon>
        <taxon>Dikarya</taxon>
        <taxon>Basidiomycota</taxon>
        <taxon>Pucciniomycotina</taxon>
        <taxon>Pucciniomycetes</taxon>
        <taxon>Pucciniales</taxon>
        <taxon>Sphaerophragmiaceae</taxon>
        <taxon>Austropuccinia</taxon>
    </lineage>
</organism>
<dbReference type="AlphaFoldDB" id="A0A9Q3I6I4"/>
<protein>
    <submittedName>
        <fullName evidence="2">Uncharacterized protein</fullName>
    </submittedName>
</protein>
<accession>A0A9Q3I6I4</accession>
<feature type="region of interest" description="Disordered" evidence="1">
    <location>
        <begin position="94"/>
        <end position="119"/>
    </location>
</feature>
<sequence length="252" mass="29426">MIPPHFRDFGVPRDYSLERDSTISRNRGMERREVEVFQSHKTWKNGPSYTFQNGFKQQTSRNDLHRTVYSNPSNLQRTSPVENGRQGIHPRVPLERTCRNGSTPLRHQNISDQESPYFPIPGRIQERKRIIGQEKDFFQQEAERVRSYYPELVGLFKRSIKKQQTVVNTSNEASSPTISNYISTKITHNVVIPEITISSNTLWLQFSQFPEQTQKEFERLHENIPMLQEANTLQTKAINTLQEDYTKLSKAS</sequence>
<evidence type="ECO:0000313" key="2">
    <source>
        <dbReference type="EMBL" id="MBW0529898.1"/>
    </source>
</evidence>
<keyword evidence="3" id="KW-1185">Reference proteome</keyword>
<name>A0A9Q3I6I4_9BASI</name>
<gene>
    <name evidence="2" type="ORF">O181_069613</name>
</gene>
<dbReference type="Proteomes" id="UP000765509">
    <property type="component" value="Unassembled WGS sequence"/>
</dbReference>
<comment type="caution">
    <text evidence="2">The sequence shown here is derived from an EMBL/GenBank/DDBJ whole genome shotgun (WGS) entry which is preliminary data.</text>
</comment>
<evidence type="ECO:0000313" key="3">
    <source>
        <dbReference type="Proteomes" id="UP000765509"/>
    </source>
</evidence>
<proteinExistence type="predicted"/>
<feature type="region of interest" description="Disordered" evidence="1">
    <location>
        <begin position="70"/>
        <end position="89"/>
    </location>
</feature>
<feature type="compositionally biased region" description="Polar residues" evidence="1">
    <location>
        <begin position="99"/>
        <end position="114"/>
    </location>
</feature>
<feature type="compositionally biased region" description="Polar residues" evidence="1">
    <location>
        <begin position="70"/>
        <end position="81"/>
    </location>
</feature>
<evidence type="ECO:0000256" key="1">
    <source>
        <dbReference type="SAM" id="MobiDB-lite"/>
    </source>
</evidence>
<dbReference type="EMBL" id="AVOT02035516">
    <property type="protein sequence ID" value="MBW0529898.1"/>
    <property type="molecule type" value="Genomic_DNA"/>
</dbReference>
<reference evidence="2" key="1">
    <citation type="submission" date="2021-03" db="EMBL/GenBank/DDBJ databases">
        <title>Draft genome sequence of rust myrtle Austropuccinia psidii MF-1, a brazilian biotype.</title>
        <authorList>
            <person name="Quecine M.C."/>
            <person name="Pachon D.M.R."/>
            <person name="Bonatelli M.L."/>
            <person name="Correr F.H."/>
            <person name="Franceschini L.M."/>
            <person name="Leite T.F."/>
            <person name="Margarido G.R.A."/>
            <person name="Almeida C.A."/>
            <person name="Ferrarezi J.A."/>
            <person name="Labate C.A."/>
        </authorList>
    </citation>
    <scope>NUCLEOTIDE SEQUENCE</scope>
    <source>
        <strain evidence="2">MF-1</strain>
    </source>
</reference>